<dbReference type="Pfam" id="PF04111">
    <property type="entry name" value="APG6"/>
    <property type="match status" value="1"/>
</dbReference>
<accession>C1MXZ2</accession>
<feature type="region of interest" description="Disordered" evidence="3">
    <location>
        <begin position="1"/>
        <end position="20"/>
    </location>
</feature>
<evidence type="ECO:0000256" key="1">
    <source>
        <dbReference type="ARBA" id="ARBA00005965"/>
    </source>
</evidence>
<dbReference type="InterPro" id="IPR038274">
    <property type="entry name" value="Atg6/Beclin_C_sf"/>
</dbReference>
<dbReference type="KEGG" id="mpp:MICPUCDRAFT_60339"/>
<organism evidence="7">
    <name type="scientific">Micromonas pusilla (strain CCMP1545)</name>
    <name type="common">Picoplanktonic green alga</name>
    <dbReference type="NCBI Taxonomy" id="564608"/>
    <lineage>
        <taxon>Eukaryota</taxon>
        <taxon>Viridiplantae</taxon>
        <taxon>Chlorophyta</taxon>
        <taxon>Mamiellophyceae</taxon>
        <taxon>Mamiellales</taxon>
        <taxon>Mamiellaceae</taxon>
        <taxon>Micromonas</taxon>
    </lineage>
</organism>
<dbReference type="GO" id="GO:0034271">
    <property type="term" value="C:phosphatidylinositol 3-kinase complex, class III, type I"/>
    <property type="evidence" value="ECO:0007669"/>
    <property type="project" value="TreeGrafter"/>
</dbReference>
<keyword evidence="2" id="KW-0175">Coiled coil</keyword>
<evidence type="ECO:0000256" key="2">
    <source>
        <dbReference type="SAM" id="Coils"/>
    </source>
</evidence>
<comment type="similarity">
    <text evidence="1">Belongs to the beclin family.</text>
</comment>
<dbReference type="GO" id="GO:0030674">
    <property type="term" value="F:protein-macromolecule adaptor activity"/>
    <property type="evidence" value="ECO:0007669"/>
    <property type="project" value="TreeGrafter"/>
</dbReference>
<feature type="compositionally biased region" description="Low complexity" evidence="3">
    <location>
        <begin position="1"/>
        <end position="13"/>
    </location>
</feature>
<dbReference type="RefSeq" id="XP_003060474.1">
    <property type="nucleotide sequence ID" value="XM_003060428.1"/>
</dbReference>
<dbReference type="GO" id="GO:0006995">
    <property type="term" value="P:cellular response to nitrogen starvation"/>
    <property type="evidence" value="ECO:0007669"/>
    <property type="project" value="TreeGrafter"/>
</dbReference>
<feature type="region of interest" description="Disordered" evidence="3">
    <location>
        <begin position="36"/>
        <end position="73"/>
    </location>
</feature>
<dbReference type="OMA" id="EWDVYKA"/>
<dbReference type="Proteomes" id="UP000001876">
    <property type="component" value="Unassembled WGS sequence"/>
</dbReference>
<gene>
    <name evidence="6" type="ORF">MICPUCDRAFT_60339</name>
</gene>
<dbReference type="Gene3D" id="1.10.418.40">
    <property type="entry name" value="Autophagy protein 6/Beclin 1"/>
    <property type="match status" value="1"/>
</dbReference>
<evidence type="ECO:0000256" key="3">
    <source>
        <dbReference type="SAM" id="MobiDB-lite"/>
    </source>
</evidence>
<dbReference type="GO" id="GO:0045324">
    <property type="term" value="P:late endosome to vacuole transport"/>
    <property type="evidence" value="ECO:0007669"/>
    <property type="project" value="TreeGrafter"/>
</dbReference>
<feature type="region of interest" description="Disordered" evidence="3">
    <location>
        <begin position="217"/>
        <end position="236"/>
    </location>
</feature>
<name>C1MXZ2_MICPC</name>
<evidence type="ECO:0000313" key="7">
    <source>
        <dbReference type="Proteomes" id="UP000001876"/>
    </source>
</evidence>
<dbReference type="STRING" id="564608.C1MXZ2"/>
<feature type="compositionally biased region" description="Low complexity" evidence="3">
    <location>
        <begin position="217"/>
        <end position="232"/>
    </location>
</feature>
<feature type="region of interest" description="Disordered" evidence="3">
    <location>
        <begin position="532"/>
        <end position="551"/>
    </location>
</feature>
<keyword evidence="7" id="KW-1185">Reference proteome</keyword>
<dbReference type="InterPro" id="IPR040455">
    <property type="entry name" value="Atg6_BARA"/>
</dbReference>
<sequence>MDGHGAVAAASAEGRGGRGATHFRCQGCMATLDVSGASDVENDDPGASTGDLTTTTTTTKGEGAASDAASTRRVDESFVVLAEDRDRARGAAAADAMTSSSSSSSSSSHPAAAPPASMAESFVVLAEHARRSTGDADRAGLNARFAAMSKISDMASDPSRARVPICVECAARTREEMDARARALEEECDAYERCLKELDAADAAATWRPDDVAAANGVGNASATSATTTTAASEEDVEKEAARLEAEARDAIAAAAAARDELARLRATRDALTREHAALDDEERAYWHEHNAFKRELAAHVNARDALTVNIEQTTRQLARLRRVNVLNDAFRVWHDGPFGTVNGFRLGKLPSIPVEWDEINAGFGMACSLLHTIARLRRVKFTAYTLRPVGSFSKVEDAKGHAYELYGPVNILSSHRYDKAMVGFITCLKEFAAHCAECDVRNGVTPPFELPYTIGASVPRFQSPPSTHLDAFQLLHLTPFNSTPRAADGDKVHGMKIGFPFNRYERWTMALKLMLTDLKTCLAWVVNSEDGGGGGGGGRRERGGEEGGRA</sequence>
<dbReference type="GO" id="GO:0043548">
    <property type="term" value="F:phosphatidylinositol 3-kinase binding"/>
    <property type="evidence" value="ECO:0007669"/>
    <property type="project" value="TreeGrafter"/>
</dbReference>
<dbReference type="PANTHER" id="PTHR12768:SF4">
    <property type="entry name" value="BECLIN-1"/>
    <property type="match status" value="1"/>
</dbReference>
<feature type="domain" description="Atg6 BARA" evidence="4">
    <location>
        <begin position="321"/>
        <end position="527"/>
    </location>
</feature>
<proteinExistence type="inferred from homology"/>
<dbReference type="PANTHER" id="PTHR12768">
    <property type="entry name" value="BECLIN 1"/>
    <property type="match status" value="1"/>
</dbReference>
<dbReference type="OrthoDB" id="20368at2759"/>
<dbReference type="GO" id="GO:0034272">
    <property type="term" value="C:phosphatidylinositol 3-kinase complex, class III, type II"/>
    <property type="evidence" value="ECO:0007669"/>
    <property type="project" value="TreeGrafter"/>
</dbReference>
<dbReference type="Pfam" id="PF17675">
    <property type="entry name" value="APG6_N"/>
    <property type="match status" value="1"/>
</dbReference>
<dbReference type="AlphaFoldDB" id="C1MXZ2"/>
<protein>
    <submittedName>
        <fullName evidence="6">Predicted protein</fullName>
    </submittedName>
</protein>
<dbReference type="GeneID" id="9686221"/>
<dbReference type="InterPro" id="IPR007243">
    <property type="entry name" value="Atg6/Beclin"/>
</dbReference>
<feature type="compositionally biased region" description="Basic and acidic residues" evidence="3">
    <location>
        <begin position="539"/>
        <end position="551"/>
    </location>
</feature>
<dbReference type="GO" id="GO:0000407">
    <property type="term" value="C:phagophore assembly site"/>
    <property type="evidence" value="ECO:0007669"/>
    <property type="project" value="TreeGrafter"/>
</dbReference>
<feature type="domain" description="Atg6/beclin coiled-coil" evidence="5">
    <location>
        <begin position="164"/>
        <end position="318"/>
    </location>
</feature>
<evidence type="ECO:0000313" key="6">
    <source>
        <dbReference type="EMBL" id="EEH55243.1"/>
    </source>
</evidence>
<dbReference type="InterPro" id="IPR041691">
    <property type="entry name" value="Atg6/beclin_CC"/>
</dbReference>
<evidence type="ECO:0000259" key="4">
    <source>
        <dbReference type="Pfam" id="PF04111"/>
    </source>
</evidence>
<feature type="coiled-coil region" evidence="2">
    <location>
        <begin position="167"/>
        <end position="201"/>
    </location>
</feature>
<dbReference type="GO" id="GO:0000045">
    <property type="term" value="P:autophagosome assembly"/>
    <property type="evidence" value="ECO:0007669"/>
    <property type="project" value="TreeGrafter"/>
</dbReference>
<dbReference type="eggNOG" id="KOG2751">
    <property type="taxonomic scope" value="Eukaryota"/>
</dbReference>
<evidence type="ECO:0000259" key="5">
    <source>
        <dbReference type="Pfam" id="PF17675"/>
    </source>
</evidence>
<dbReference type="EMBL" id="GG663742">
    <property type="protein sequence ID" value="EEH55243.1"/>
    <property type="molecule type" value="Genomic_DNA"/>
</dbReference>
<feature type="region of interest" description="Disordered" evidence="3">
    <location>
        <begin position="90"/>
        <end position="114"/>
    </location>
</feature>
<dbReference type="GO" id="GO:0000423">
    <property type="term" value="P:mitophagy"/>
    <property type="evidence" value="ECO:0007669"/>
    <property type="project" value="TreeGrafter"/>
</dbReference>
<reference evidence="6 7" key="1">
    <citation type="journal article" date="2009" name="Science">
        <title>Green evolution and dynamic adaptations revealed by genomes of the marine picoeukaryotes Micromonas.</title>
        <authorList>
            <person name="Worden A.Z."/>
            <person name="Lee J.H."/>
            <person name="Mock T."/>
            <person name="Rouze P."/>
            <person name="Simmons M.P."/>
            <person name="Aerts A.L."/>
            <person name="Allen A.E."/>
            <person name="Cuvelier M.L."/>
            <person name="Derelle E."/>
            <person name="Everett M.V."/>
            <person name="Foulon E."/>
            <person name="Grimwood J."/>
            <person name="Gundlach H."/>
            <person name="Henrissat B."/>
            <person name="Napoli C."/>
            <person name="McDonald S.M."/>
            <person name="Parker M.S."/>
            <person name="Rombauts S."/>
            <person name="Salamov A."/>
            <person name="Von Dassow P."/>
            <person name="Badger J.H."/>
            <person name="Coutinho P.M."/>
            <person name="Demir E."/>
            <person name="Dubchak I."/>
            <person name="Gentemann C."/>
            <person name="Eikrem W."/>
            <person name="Gready J.E."/>
            <person name="John U."/>
            <person name="Lanier W."/>
            <person name="Lindquist E.A."/>
            <person name="Lucas S."/>
            <person name="Mayer K.F."/>
            <person name="Moreau H."/>
            <person name="Not F."/>
            <person name="Otillar R."/>
            <person name="Panaud O."/>
            <person name="Pangilinan J."/>
            <person name="Paulsen I."/>
            <person name="Piegu B."/>
            <person name="Poliakov A."/>
            <person name="Robbens S."/>
            <person name="Schmutz J."/>
            <person name="Toulza E."/>
            <person name="Wyss T."/>
            <person name="Zelensky A."/>
            <person name="Zhou K."/>
            <person name="Armbrust E.V."/>
            <person name="Bhattacharya D."/>
            <person name="Goodenough U.W."/>
            <person name="Van de Peer Y."/>
            <person name="Grigoriev I.V."/>
        </authorList>
    </citation>
    <scope>NUCLEOTIDE SEQUENCE [LARGE SCALE GENOMIC DNA]</scope>
    <source>
        <strain evidence="6 7">CCMP1545</strain>
    </source>
</reference>